<dbReference type="GO" id="GO:0004803">
    <property type="term" value="F:transposase activity"/>
    <property type="evidence" value="ECO:0007669"/>
    <property type="project" value="TreeGrafter"/>
</dbReference>
<dbReference type="PANTHER" id="PTHR10948:SF23">
    <property type="entry name" value="TRANSPOSASE INSI FOR INSERTION SEQUENCE ELEMENT IS30A-RELATED"/>
    <property type="match status" value="1"/>
</dbReference>
<proteinExistence type="predicted"/>
<dbReference type="GO" id="GO:0005829">
    <property type="term" value="C:cytosol"/>
    <property type="evidence" value="ECO:0007669"/>
    <property type="project" value="TreeGrafter"/>
</dbReference>
<feature type="domain" description="Transposase IS30-like HTH" evidence="1">
    <location>
        <begin position="6"/>
        <end position="49"/>
    </location>
</feature>
<accession>K1RVX4</accession>
<gene>
    <name evidence="2" type="ORF">OBE_15686</name>
</gene>
<dbReference type="InterPro" id="IPR025246">
    <property type="entry name" value="IS30-like_HTH"/>
</dbReference>
<reference evidence="2" key="1">
    <citation type="journal article" date="2013" name="Environ. Microbiol.">
        <title>Microbiota from the distal guts of lean and obese adolescents exhibit partial functional redundancy besides clear differences in community structure.</title>
        <authorList>
            <person name="Ferrer M."/>
            <person name="Ruiz A."/>
            <person name="Lanza F."/>
            <person name="Haange S.B."/>
            <person name="Oberbach A."/>
            <person name="Till H."/>
            <person name="Bargiela R."/>
            <person name="Campoy C."/>
            <person name="Segura M.T."/>
            <person name="Richter M."/>
            <person name="von Bergen M."/>
            <person name="Seifert J."/>
            <person name="Suarez A."/>
        </authorList>
    </citation>
    <scope>NUCLEOTIDE SEQUENCE</scope>
</reference>
<protein>
    <submittedName>
        <fullName evidence="2">Transposase, IS30 family</fullName>
    </submittedName>
</protein>
<name>K1RVX4_9ZZZZ</name>
<dbReference type="InterPro" id="IPR051917">
    <property type="entry name" value="Transposase-Integrase"/>
</dbReference>
<evidence type="ECO:0000313" key="2">
    <source>
        <dbReference type="EMBL" id="EKC47484.1"/>
    </source>
</evidence>
<feature type="non-terminal residue" evidence="2">
    <location>
        <position position="129"/>
    </location>
</feature>
<comment type="caution">
    <text evidence="2">The sequence shown here is derived from an EMBL/GenBank/DDBJ whole genome shotgun (WGS) entry which is preliminary data.</text>
</comment>
<organism evidence="2">
    <name type="scientific">human gut metagenome</name>
    <dbReference type="NCBI Taxonomy" id="408170"/>
    <lineage>
        <taxon>unclassified sequences</taxon>
        <taxon>metagenomes</taxon>
        <taxon>organismal metagenomes</taxon>
    </lineage>
</organism>
<dbReference type="PANTHER" id="PTHR10948">
    <property type="entry name" value="TRANSPOSASE"/>
    <property type="match status" value="1"/>
</dbReference>
<dbReference type="GO" id="GO:0032196">
    <property type="term" value="P:transposition"/>
    <property type="evidence" value="ECO:0007669"/>
    <property type="project" value="TreeGrafter"/>
</dbReference>
<evidence type="ECO:0000259" key="1">
    <source>
        <dbReference type="Pfam" id="PF13936"/>
    </source>
</evidence>
<sequence>MIPMSHYKHFTTKEREKILFFLAQEKTISFIAKELQRDKSSVSREIKRNTNTEGIYSPSYAQKQYEIRRRKCGRKPLLLNADIHKTVQFLFLQYQWSPEQISFRLKHEKNPIQISYATIYRGIYRGFLE</sequence>
<dbReference type="SUPFAM" id="SSF46689">
    <property type="entry name" value="Homeodomain-like"/>
    <property type="match status" value="1"/>
</dbReference>
<dbReference type="AlphaFoldDB" id="K1RVX4"/>
<dbReference type="EMBL" id="AJWZ01010776">
    <property type="protein sequence ID" value="EKC47484.1"/>
    <property type="molecule type" value="Genomic_DNA"/>
</dbReference>
<dbReference type="Pfam" id="PF13936">
    <property type="entry name" value="HTH_38"/>
    <property type="match status" value="1"/>
</dbReference>
<dbReference type="InterPro" id="IPR009057">
    <property type="entry name" value="Homeodomain-like_sf"/>
</dbReference>